<dbReference type="GO" id="GO:0003676">
    <property type="term" value="F:nucleic acid binding"/>
    <property type="evidence" value="ECO:0007669"/>
    <property type="project" value="InterPro"/>
</dbReference>
<sequence length="413" mass="44504">MEKNSLKISSAPLNRPKHPMEALLRQKGDATVFLKAGDIVEGPVIEKRGSRLFVDLGSRGIGIVFGREYYSAQEIVRGLIVGDPVTAKVVEPENDEGYIELSLKEAGREKNWQELKRMMEAKEIVRLKIAEANRGGLILALAGVLGFLPASQLAQEHYPRVEGGDKEKIFDELKKLVGQEIDVTILDIMPEDGKLIFSEKSRETAALRERLAAYHVGDEIEGEVAGIVTFGAFVRFGEGLEGLVHISEIDWQLITNPADVLKVGEKVRAKIIGIEGERVSLSLKALKEDPWAKADEKYTKGEVVTGTVVKFNPFGAFVKLDEEIQGLAHISEFGTEADMKAALTLGAAQEFRILSVEAKEHRLALGLPVGPSAEAGLPERPVADVAGGKADKGEGTEGDASPAPASGDVPAGA</sequence>
<dbReference type="PRINTS" id="PR00681">
    <property type="entry name" value="RIBOSOMALS1"/>
</dbReference>
<evidence type="ECO:0000256" key="1">
    <source>
        <dbReference type="SAM" id="MobiDB-lite"/>
    </source>
</evidence>
<organism evidence="3 4">
    <name type="scientific">Candidatus Sungbacteria bacterium RIFCSPLOWO2_01_FULL_60_25</name>
    <dbReference type="NCBI Taxonomy" id="1802281"/>
    <lineage>
        <taxon>Bacteria</taxon>
        <taxon>Candidatus Sungiibacteriota</taxon>
    </lineage>
</organism>
<dbReference type="Gene3D" id="2.40.50.140">
    <property type="entry name" value="Nucleic acid-binding proteins"/>
    <property type="match status" value="4"/>
</dbReference>
<reference evidence="3 4" key="1">
    <citation type="journal article" date="2016" name="Nat. Commun.">
        <title>Thousands of microbial genomes shed light on interconnected biogeochemical processes in an aquifer system.</title>
        <authorList>
            <person name="Anantharaman K."/>
            <person name="Brown C.T."/>
            <person name="Hug L.A."/>
            <person name="Sharon I."/>
            <person name="Castelle C.J."/>
            <person name="Probst A.J."/>
            <person name="Thomas B.C."/>
            <person name="Singh A."/>
            <person name="Wilkins M.J."/>
            <person name="Karaoz U."/>
            <person name="Brodie E.L."/>
            <person name="Williams K.H."/>
            <person name="Hubbard S.S."/>
            <person name="Banfield J.F."/>
        </authorList>
    </citation>
    <scope>NUCLEOTIDE SEQUENCE [LARGE SCALE GENOMIC DNA]</scope>
</reference>
<dbReference type="PROSITE" id="PS50126">
    <property type="entry name" value="S1"/>
    <property type="match status" value="4"/>
</dbReference>
<evidence type="ECO:0000259" key="2">
    <source>
        <dbReference type="PROSITE" id="PS50126"/>
    </source>
</evidence>
<dbReference type="PANTHER" id="PTHR47559">
    <property type="entry name" value="OS03G0844900 PROTEIN"/>
    <property type="match status" value="1"/>
</dbReference>
<dbReference type="Proteomes" id="UP000178977">
    <property type="component" value="Unassembled WGS sequence"/>
</dbReference>
<dbReference type="EMBL" id="MHQT01000005">
    <property type="protein sequence ID" value="OHA10082.1"/>
    <property type="molecule type" value="Genomic_DNA"/>
</dbReference>
<dbReference type="InterPro" id="IPR012340">
    <property type="entry name" value="NA-bd_OB-fold"/>
</dbReference>
<feature type="domain" description="S1 motif" evidence="2">
    <location>
        <begin position="37"/>
        <end position="104"/>
    </location>
</feature>
<dbReference type="Pfam" id="PF00575">
    <property type="entry name" value="S1"/>
    <property type="match status" value="4"/>
</dbReference>
<gene>
    <name evidence="3" type="ORF">A3A44_00355</name>
</gene>
<dbReference type="InterPro" id="IPR035104">
    <property type="entry name" value="Ribosomal_protein_S1-like"/>
</dbReference>
<feature type="region of interest" description="Disordered" evidence="1">
    <location>
        <begin position="369"/>
        <end position="413"/>
    </location>
</feature>
<dbReference type="SMART" id="SM00316">
    <property type="entry name" value="S1"/>
    <property type="match status" value="4"/>
</dbReference>
<name>A0A1G2LGY7_9BACT</name>
<comment type="caution">
    <text evidence="3">The sequence shown here is derived from an EMBL/GenBank/DDBJ whole genome shotgun (WGS) entry which is preliminary data.</text>
</comment>
<dbReference type="PANTHER" id="PTHR47559:SF1">
    <property type="entry name" value="OS03G0844900 PROTEIN"/>
    <property type="match status" value="1"/>
</dbReference>
<proteinExistence type="predicted"/>
<feature type="domain" description="S1 motif" evidence="2">
    <location>
        <begin position="122"/>
        <end position="200"/>
    </location>
</feature>
<dbReference type="STRING" id="1802281.A3A44_00355"/>
<evidence type="ECO:0000313" key="3">
    <source>
        <dbReference type="EMBL" id="OHA10082.1"/>
    </source>
</evidence>
<dbReference type="InterPro" id="IPR003029">
    <property type="entry name" value="S1_domain"/>
</dbReference>
<feature type="domain" description="S1 motif" evidence="2">
    <location>
        <begin position="217"/>
        <end position="284"/>
    </location>
</feature>
<dbReference type="AlphaFoldDB" id="A0A1G2LGY7"/>
<protein>
    <recommendedName>
        <fullName evidence="2">S1 motif domain-containing protein</fullName>
    </recommendedName>
</protein>
<evidence type="ECO:0000313" key="4">
    <source>
        <dbReference type="Proteomes" id="UP000178977"/>
    </source>
</evidence>
<accession>A0A1G2LGY7</accession>
<dbReference type="InterPro" id="IPR052757">
    <property type="entry name" value="Ribosomal_protein_S1"/>
</dbReference>
<dbReference type="SUPFAM" id="SSF50249">
    <property type="entry name" value="Nucleic acid-binding proteins"/>
    <property type="match status" value="4"/>
</dbReference>
<feature type="domain" description="S1 motif" evidence="2">
    <location>
        <begin position="301"/>
        <end position="368"/>
    </location>
</feature>